<dbReference type="Pfam" id="PF20160">
    <property type="entry name" value="C-JID"/>
    <property type="match status" value="1"/>
</dbReference>
<gene>
    <name evidence="4" type="ordered locus">AXX17_At1g34870</name>
</gene>
<evidence type="ECO:0000256" key="2">
    <source>
        <dbReference type="ARBA" id="ARBA00022737"/>
    </source>
</evidence>
<accession>A0A178W612</accession>
<dbReference type="PANTHER" id="PTHR47186:SF63">
    <property type="entry name" value="C-JID DOMAIN-CONTAINING PROTEIN"/>
    <property type="match status" value="1"/>
</dbReference>
<evidence type="ECO:0000256" key="1">
    <source>
        <dbReference type="ARBA" id="ARBA00022614"/>
    </source>
</evidence>
<evidence type="ECO:0000313" key="4">
    <source>
        <dbReference type="EMBL" id="OAP13524.1"/>
    </source>
</evidence>
<keyword evidence="2" id="KW-0677">Repeat</keyword>
<name>A0A178W612_ARATH</name>
<keyword evidence="1" id="KW-0433">Leucine-rich repeat</keyword>
<dbReference type="ExpressionAtlas" id="A0A178W612">
    <property type="expression patterns" value="baseline and differential"/>
</dbReference>
<dbReference type="InterPro" id="IPR032675">
    <property type="entry name" value="LRR_dom_sf"/>
</dbReference>
<proteinExistence type="predicted"/>
<dbReference type="SUPFAM" id="SSF52058">
    <property type="entry name" value="L domain-like"/>
    <property type="match status" value="1"/>
</dbReference>
<dbReference type="EMBL" id="LUHQ01000001">
    <property type="protein sequence ID" value="OAP13524.1"/>
    <property type="molecule type" value="Genomic_DNA"/>
</dbReference>
<feature type="domain" description="C-JID" evidence="3">
    <location>
        <begin position="330"/>
        <end position="462"/>
    </location>
</feature>
<protein>
    <recommendedName>
        <fullName evidence="3">C-JID domain-containing protein</fullName>
    </recommendedName>
</protein>
<dbReference type="Gene3D" id="3.80.10.10">
    <property type="entry name" value="Ribonuclease Inhibitor"/>
    <property type="match status" value="2"/>
</dbReference>
<dbReference type="InterPro" id="IPR045344">
    <property type="entry name" value="C-JID"/>
</dbReference>
<dbReference type="AlphaFoldDB" id="A0A178W612"/>
<evidence type="ECO:0000259" key="3">
    <source>
        <dbReference type="Pfam" id="PF20160"/>
    </source>
</evidence>
<dbReference type="PANTHER" id="PTHR47186">
    <property type="entry name" value="LEUCINE-RICH REPEAT-CONTAINING PROTEIN 57"/>
    <property type="match status" value="1"/>
</dbReference>
<evidence type="ECO:0000313" key="5">
    <source>
        <dbReference type="Proteomes" id="UP000078284"/>
    </source>
</evidence>
<organism evidence="4 5">
    <name type="scientific">Arabidopsis thaliana</name>
    <name type="common">Mouse-ear cress</name>
    <dbReference type="NCBI Taxonomy" id="3702"/>
    <lineage>
        <taxon>Eukaryota</taxon>
        <taxon>Viridiplantae</taxon>
        <taxon>Streptophyta</taxon>
        <taxon>Embryophyta</taxon>
        <taxon>Tracheophyta</taxon>
        <taxon>Spermatophyta</taxon>
        <taxon>Magnoliopsida</taxon>
        <taxon>eudicotyledons</taxon>
        <taxon>Gunneridae</taxon>
        <taxon>Pentapetalae</taxon>
        <taxon>rosids</taxon>
        <taxon>malvids</taxon>
        <taxon>Brassicales</taxon>
        <taxon>Brassicaceae</taxon>
        <taxon>Camelineae</taxon>
        <taxon>Arabidopsis</taxon>
    </lineage>
</organism>
<dbReference type="Proteomes" id="UP000078284">
    <property type="component" value="Chromosome 1"/>
</dbReference>
<comment type="caution">
    <text evidence="4">The sequence shown here is derived from an EMBL/GenBank/DDBJ whole genome shotgun (WGS) entry which is preliminary data.</text>
</comment>
<sequence length="578" mass="66104">MDLHGSSNLKAIPDLSMATNLEILNLELCQSLVKLPSSIRNLNKLLNLDMLGCESLAILPTGFNLKSLDRLNFKQCSKLKTFPKFSTNISVLNLFGTNIEEYPSHLHLENLVEFSISKEEESNMKQWERAKPLTPFLAMMLSPTLTRLYLENIPSLVELPSSFQNLIQLKNLTIIDCMNLETLPTGINLQSLDSLSFKGCSRLRSFPEISTNISRLCLDRTWIEEVPWWIEKFSNLTNLGLRGCRRLKCVSLHISKLKHLEDALFPACGALTRVELSGYSSGMKADNIDTASSSLPQVELDFRDCFNLDPETVLHQESIIFKYMLFPGKEEVPSYFTYRTTGVSSLTIPLLHVPLSQPFFRFRVGALVTNSRDKFVELEVKCEFKDRFGNNFDYDIYFKVYNHYYPLEDDYILAILDCRIPLNEENAPLAQRNYYDHVEINVHISSRSWRSFEIKEWGIRLLEDSSSVKNRLGNPNSTLPHVSEAEEGNMGYNTPVQGLVNEIEHSGESGDNNVETERSTKRIRVTLIEHITIHLSILFVSMTTEFFCREDLRKGETSRPGFDSPSKRKLYLFGKSVS</sequence>
<reference evidence="5" key="1">
    <citation type="journal article" date="2016" name="Proc. Natl. Acad. Sci. U.S.A.">
        <title>Chromosome-level assembly of Arabidopsis thaliana Ler reveals the extent of translocation and inversion polymorphisms.</title>
        <authorList>
            <person name="Zapata L."/>
            <person name="Ding J."/>
            <person name="Willing E.M."/>
            <person name="Hartwig B."/>
            <person name="Bezdan D."/>
            <person name="Jiao W.B."/>
            <person name="Patel V."/>
            <person name="Velikkakam James G."/>
            <person name="Koornneef M."/>
            <person name="Ossowski S."/>
            <person name="Schneeberger K."/>
        </authorList>
    </citation>
    <scope>NUCLEOTIDE SEQUENCE [LARGE SCALE GENOMIC DNA]</scope>
    <source>
        <strain evidence="5">cv. Landsberg erecta</strain>
    </source>
</reference>